<feature type="domain" description="OmpR/PhoB-type" evidence="7">
    <location>
        <begin position="1"/>
        <end position="91"/>
    </location>
</feature>
<dbReference type="InterPro" id="IPR011990">
    <property type="entry name" value="TPR-like_helical_dom_sf"/>
</dbReference>
<dbReference type="InterPro" id="IPR016032">
    <property type="entry name" value="Sig_transdc_resp-reg_C-effctor"/>
</dbReference>
<dbReference type="Gene3D" id="3.40.50.300">
    <property type="entry name" value="P-loop containing nucleotide triphosphate hydrolases"/>
    <property type="match status" value="1"/>
</dbReference>
<dbReference type="RefSeq" id="WP_285997724.1">
    <property type="nucleotide sequence ID" value="NZ_CP127295.1"/>
</dbReference>
<keyword evidence="3 5" id="KW-0238">DNA-binding</keyword>
<dbReference type="GO" id="GO:0000160">
    <property type="term" value="P:phosphorelay signal transduction system"/>
    <property type="evidence" value="ECO:0007669"/>
    <property type="project" value="InterPro"/>
</dbReference>
<keyword evidence="4" id="KW-0804">Transcription</keyword>
<comment type="similarity">
    <text evidence="1">Belongs to the AfsR/DnrI/RedD regulatory family.</text>
</comment>
<dbReference type="GO" id="GO:0006355">
    <property type="term" value="P:regulation of DNA-templated transcription"/>
    <property type="evidence" value="ECO:0007669"/>
    <property type="project" value="InterPro"/>
</dbReference>
<evidence type="ECO:0000256" key="6">
    <source>
        <dbReference type="SAM" id="MobiDB-lite"/>
    </source>
</evidence>
<dbReference type="InterPro" id="IPR001867">
    <property type="entry name" value="OmpR/PhoB-type_DNA-bd"/>
</dbReference>
<dbReference type="SUPFAM" id="SSF52540">
    <property type="entry name" value="P-loop containing nucleoside triphosphate hydrolases"/>
    <property type="match status" value="1"/>
</dbReference>
<evidence type="ECO:0000256" key="4">
    <source>
        <dbReference type="ARBA" id="ARBA00023163"/>
    </source>
</evidence>
<dbReference type="InterPro" id="IPR005158">
    <property type="entry name" value="BTAD"/>
</dbReference>
<dbReference type="GO" id="GO:0003677">
    <property type="term" value="F:DNA binding"/>
    <property type="evidence" value="ECO:0007669"/>
    <property type="project" value="UniProtKB-UniRule"/>
</dbReference>
<dbReference type="InterPro" id="IPR027417">
    <property type="entry name" value="P-loop_NTPase"/>
</dbReference>
<evidence type="ECO:0000256" key="1">
    <source>
        <dbReference type="ARBA" id="ARBA00005820"/>
    </source>
</evidence>
<dbReference type="InterPro" id="IPR036388">
    <property type="entry name" value="WH-like_DNA-bd_sf"/>
</dbReference>
<evidence type="ECO:0000256" key="2">
    <source>
        <dbReference type="ARBA" id="ARBA00023015"/>
    </source>
</evidence>
<evidence type="ECO:0000313" key="8">
    <source>
        <dbReference type="EMBL" id="WIY01272.1"/>
    </source>
</evidence>
<dbReference type="PROSITE" id="PS51755">
    <property type="entry name" value="OMPR_PHOB"/>
    <property type="match status" value="1"/>
</dbReference>
<name>A0A9Y2JPZ6_9PSEU</name>
<feature type="region of interest" description="Disordered" evidence="6">
    <location>
        <begin position="557"/>
        <end position="596"/>
    </location>
</feature>
<gene>
    <name evidence="8" type="ORF">QRX60_45815</name>
</gene>
<dbReference type="SMART" id="SM00862">
    <property type="entry name" value="Trans_reg_C"/>
    <property type="match status" value="1"/>
</dbReference>
<evidence type="ECO:0000259" key="7">
    <source>
        <dbReference type="PROSITE" id="PS51755"/>
    </source>
</evidence>
<protein>
    <submittedName>
        <fullName evidence="8">AfsR/SARP family transcriptional regulator</fullName>
    </submittedName>
</protein>
<proteinExistence type="inferred from homology"/>
<sequence>MTDAMRFEVLGPVRAWRGDAEIELGPPQQRAALAVLPLQEGTPLSPSQLVSALWGGAEPRAAVGVVRSYVSRLRHAGVPIESVGGGYAIRPASLDVTEFQRLLSSARPDSLRAALRLWHGTPLAGVNGDYAEAARVRLAELRLTAREALAEADIAAGRHGEAVADLAELIAEQPLRERPRELQMLALYRSGRQAEALDAYARTQRLLESELGLDPGPELQEMQRRILAADPSLTPVSRPSQLPPDLPEFVGRRSETSALSAALTRSNASVPVLGIEGLAAIGKTTLAVHVGHTVDFPDGRLFLDMSASADPLSELLHGIGVTNLPASPSERASLWRTRTTGRRLLVVLDNARPGDDIHSLLPGPDGPALMITARRRLFDLPHAHWTKLGALDLQDSVALLSRVLGAERVSRQPAETRTLASRTAGLPQVLQAIAARLAARPSWTMAEALDRVGRPAPGSPATPPECQAIEKPYESALAELSPWQARAFELLSAFPAFSTATASEVLDLPPAETATLLESLVDAHLLNPSGPDRYSYQEPVRMFARSRAESMQQIRNRPIMPEPPGRLTQTPLNEGAGQPYTLSSAGPSGGMADALA</sequence>
<keyword evidence="2" id="KW-0805">Transcription regulation</keyword>
<dbReference type="KEGG" id="amog:QRX60_45815"/>
<dbReference type="CDD" id="cd15831">
    <property type="entry name" value="BTAD"/>
    <property type="match status" value="1"/>
</dbReference>
<accession>A0A9Y2JPZ6</accession>
<dbReference type="SUPFAM" id="SSF46894">
    <property type="entry name" value="C-terminal effector domain of the bipartite response regulators"/>
    <property type="match status" value="1"/>
</dbReference>
<dbReference type="Gene3D" id="1.25.40.10">
    <property type="entry name" value="Tetratricopeptide repeat domain"/>
    <property type="match status" value="1"/>
</dbReference>
<dbReference type="SMART" id="SM01043">
    <property type="entry name" value="BTAD"/>
    <property type="match status" value="1"/>
</dbReference>
<dbReference type="EMBL" id="CP127295">
    <property type="protein sequence ID" value="WIY01272.1"/>
    <property type="molecule type" value="Genomic_DNA"/>
</dbReference>
<dbReference type="PANTHER" id="PTHR35807">
    <property type="entry name" value="TRANSCRIPTIONAL REGULATOR REDD-RELATED"/>
    <property type="match status" value="1"/>
</dbReference>
<evidence type="ECO:0000256" key="5">
    <source>
        <dbReference type="PROSITE-ProRule" id="PRU01091"/>
    </source>
</evidence>
<dbReference type="Proteomes" id="UP001239397">
    <property type="component" value="Chromosome"/>
</dbReference>
<dbReference type="AlphaFoldDB" id="A0A9Y2JPZ6"/>
<reference evidence="8 9" key="1">
    <citation type="submission" date="2023-06" db="EMBL/GenBank/DDBJ databases">
        <authorList>
            <person name="Oyuntsetseg B."/>
            <person name="Kim S.B."/>
        </authorList>
    </citation>
    <scope>NUCLEOTIDE SEQUENCE [LARGE SCALE GENOMIC DNA]</scope>
    <source>
        <strain evidence="8 9">4-36</strain>
    </source>
</reference>
<dbReference type="SUPFAM" id="SSF48452">
    <property type="entry name" value="TPR-like"/>
    <property type="match status" value="1"/>
</dbReference>
<dbReference type="Gene3D" id="1.10.10.10">
    <property type="entry name" value="Winged helix-like DNA-binding domain superfamily/Winged helix DNA-binding domain"/>
    <property type="match status" value="1"/>
</dbReference>
<evidence type="ECO:0000256" key="3">
    <source>
        <dbReference type="ARBA" id="ARBA00023125"/>
    </source>
</evidence>
<dbReference type="Pfam" id="PF03704">
    <property type="entry name" value="BTAD"/>
    <property type="match status" value="1"/>
</dbReference>
<dbReference type="InterPro" id="IPR051677">
    <property type="entry name" value="AfsR-DnrI-RedD_regulator"/>
</dbReference>
<keyword evidence="9" id="KW-1185">Reference proteome</keyword>
<dbReference type="PRINTS" id="PR00364">
    <property type="entry name" value="DISEASERSIST"/>
</dbReference>
<dbReference type="PANTHER" id="PTHR35807:SF1">
    <property type="entry name" value="TRANSCRIPTIONAL REGULATOR REDD"/>
    <property type="match status" value="1"/>
</dbReference>
<organism evidence="8 9">
    <name type="scientific">Amycolatopsis mongoliensis</name>
    <dbReference type="NCBI Taxonomy" id="715475"/>
    <lineage>
        <taxon>Bacteria</taxon>
        <taxon>Bacillati</taxon>
        <taxon>Actinomycetota</taxon>
        <taxon>Actinomycetes</taxon>
        <taxon>Pseudonocardiales</taxon>
        <taxon>Pseudonocardiaceae</taxon>
        <taxon>Amycolatopsis</taxon>
    </lineage>
</organism>
<evidence type="ECO:0000313" key="9">
    <source>
        <dbReference type="Proteomes" id="UP001239397"/>
    </source>
</evidence>
<feature type="DNA-binding region" description="OmpR/PhoB-type" evidence="5">
    <location>
        <begin position="1"/>
        <end position="91"/>
    </location>
</feature>